<keyword evidence="2" id="KW-1185">Reference proteome</keyword>
<evidence type="ECO:0000313" key="3">
    <source>
        <dbReference type="RefSeq" id="XP_015875481.2"/>
    </source>
</evidence>
<dbReference type="KEGG" id="zju:107412261"/>
<accession>A0A6P3ZCX0</accession>
<gene>
    <name evidence="3" type="primary">LOC107412261</name>
</gene>
<dbReference type="GeneID" id="107412261"/>
<dbReference type="InParanoid" id="A0A6P3ZCX0"/>
<dbReference type="Pfam" id="PF05910">
    <property type="entry name" value="DUF868"/>
    <property type="match status" value="1"/>
</dbReference>
<dbReference type="InterPro" id="IPR008586">
    <property type="entry name" value="DUF868_pln"/>
</dbReference>
<evidence type="ECO:0000313" key="2">
    <source>
        <dbReference type="Proteomes" id="UP001652623"/>
    </source>
</evidence>
<proteinExistence type="predicted"/>
<dbReference type="RefSeq" id="XP_015875481.2">
    <property type="nucleotide sequence ID" value="XM_016019995.4"/>
</dbReference>
<dbReference type="Proteomes" id="UP001652623">
    <property type="component" value="Chromosome 10"/>
</dbReference>
<dbReference type="AlphaFoldDB" id="A0A6P3ZCX0"/>
<reference evidence="3" key="1">
    <citation type="submission" date="2025-08" db="UniProtKB">
        <authorList>
            <consortium name="RefSeq"/>
        </authorList>
    </citation>
    <scope>IDENTIFICATION</scope>
    <source>
        <tissue evidence="3">Seedling</tissue>
    </source>
</reference>
<evidence type="ECO:0000256" key="1">
    <source>
        <dbReference type="SAM" id="MobiDB-lite"/>
    </source>
</evidence>
<organism evidence="2 3">
    <name type="scientific">Ziziphus jujuba</name>
    <name type="common">Chinese jujube</name>
    <name type="synonym">Ziziphus sativa</name>
    <dbReference type="NCBI Taxonomy" id="326968"/>
    <lineage>
        <taxon>Eukaryota</taxon>
        <taxon>Viridiplantae</taxon>
        <taxon>Streptophyta</taxon>
        <taxon>Embryophyta</taxon>
        <taxon>Tracheophyta</taxon>
        <taxon>Spermatophyta</taxon>
        <taxon>Magnoliopsida</taxon>
        <taxon>eudicotyledons</taxon>
        <taxon>Gunneridae</taxon>
        <taxon>Pentapetalae</taxon>
        <taxon>rosids</taxon>
        <taxon>fabids</taxon>
        <taxon>Rosales</taxon>
        <taxon>Rhamnaceae</taxon>
        <taxon>Paliureae</taxon>
        <taxon>Ziziphus</taxon>
    </lineage>
</organism>
<feature type="region of interest" description="Disordered" evidence="1">
    <location>
        <begin position="272"/>
        <end position="293"/>
    </location>
</feature>
<protein>
    <submittedName>
        <fullName evidence="3">Uncharacterized protein LOC107412261</fullName>
    </submittedName>
</protein>
<dbReference type="PANTHER" id="PTHR31972:SF6">
    <property type="entry name" value="DUF868 DOMAIN-CONTAINING PROTEIN"/>
    <property type="match status" value="1"/>
</dbReference>
<feature type="compositionally biased region" description="Low complexity" evidence="1">
    <location>
        <begin position="280"/>
        <end position="293"/>
    </location>
</feature>
<dbReference type="PANTHER" id="PTHR31972">
    <property type="entry name" value="EXPRESSED PROTEIN"/>
    <property type="match status" value="1"/>
</dbReference>
<name>A0A6P3ZCX0_ZIZJJ</name>
<sequence length="337" mass="37486">MIPACFSHPNTLSSSSQVPQSLITSIYQTQLCNSPIYLTLTWSKSLFSHSLTIYAADSFSITISLHPSTFSFFRTRPGSKSIYLTHHHYQRIKLYWDFTRAEFNTNSAEPESCFYIAITCNAKLEFFLGDLFDELVRRSGLVPTRQLVQPTLLSRREHVFGRRNYTSRAQFLGSKHEIGIECSGGTLKVKVDGEISLIVKRLAWKFRGNEKIFVGGIEVEFFWDVFNWVDNNNGGGSNGNGNGHGHGTFVFQVGDGGVWPEMVGPERRLMRKSLSTPGGTSSMPSMTASLSPSPSCSSVLQWAEESSDGGRSSCSSSTRSYGSNGGFSLLLYAWRRD</sequence>